<dbReference type="InterPro" id="IPR018490">
    <property type="entry name" value="cNMP-bd_dom_sf"/>
</dbReference>
<keyword evidence="3" id="KW-0804">Transcription</keyword>
<evidence type="ECO:0000256" key="3">
    <source>
        <dbReference type="ARBA" id="ARBA00023163"/>
    </source>
</evidence>
<dbReference type="EMBL" id="RCCI01000004">
    <property type="protein sequence ID" value="RLJ67537.1"/>
    <property type="molecule type" value="Genomic_DNA"/>
</dbReference>
<evidence type="ECO:0000256" key="1">
    <source>
        <dbReference type="ARBA" id="ARBA00023015"/>
    </source>
</evidence>
<feature type="domain" description="Cyclic nucleotide-binding" evidence="4">
    <location>
        <begin position="20"/>
        <end position="140"/>
    </location>
</feature>
<dbReference type="GO" id="GO:0005829">
    <property type="term" value="C:cytosol"/>
    <property type="evidence" value="ECO:0007669"/>
    <property type="project" value="TreeGrafter"/>
</dbReference>
<dbReference type="PRINTS" id="PR00103">
    <property type="entry name" value="CAMPKINASE"/>
</dbReference>
<sequence length="235" mass="25852">MSAEPTGFGISLVTLRALPIFHGLSDDKLLPIARISSLRSVPRHTVVLREGDHTDNVYFVLTGSFKVLVSDEEGREVILSMMGPGDFFGEMGVIDDHPRSATVQAAQPSQLVVIAKSDFHRCLADSFDVSLYFMRSLVHRLRAADRQIESLALLDVYGRVARLLLDMAEKGADGSMVVPKKVSRQDIAKMIGASREMVSRVMKDLQQRGLIEETDSQLILHEVAGENGAQHPLAD</sequence>
<keyword evidence="7" id="KW-1185">Reference proteome</keyword>
<protein>
    <submittedName>
        <fullName evidence="6">CRP/FNR family cyclic AMP-dependent transcriptional regulator</fullName>
    </submittedName>
</protein>
<dbReference type="RefSeq" id="WP_243642477.1">
    <property type="nucleotide sequence ID" value="NZ_BHVV01000001.1"/>
</dbReference>
<dbReference type="PRINTS" id="PR00034">
    <property type="entry name" value="HTHCRP"/>
</dbReference>
<dbReference type="PROSITE" id="PS00889">
    <property type="entry name" value="CNMP_BINDING_2"/>
    <property type="match status" value="1"/>
</dbReference>
<dbReference type="SUPFAM" id="SSF46785">
    <property type="entry name" value="Winged helix' DNA-binding domain"/>
    <property type="match status" value="1"/>
</dbReference>
<dbReference type="InterPro" id="IPR036388">
    <property type="entry name" value="WH-like_DNA-bd_sf"/>
</dbReference>
<dbReference type="GO" id="GO:0003677">
    <property type="term" value="F:DNA binding"/>
    <property type="evidence" value="ECO:0007669"/>
    <property type="project" value="UniProtKB-KW"/>
</dbReference>
<dbReference type="CDD" id="cd00092">
    <property type="entry name" value="HTH_CRP"/>
    <property type="match status" value="1"/>
</dbReference>
<dbReference type="InterPro" id="IPR018488">
    <property type="entry name" value="cNMP-bd_CS"/>
</dbReference>
<gene>
    <name evidence="6" type="ORF">DFR35_0084</name>
</gene>
<feature type="domain" description="HTH crp-type" evidence="5">
    <location>
        <begin position="154"/>
        <end position="224"/>
    </location>
</feature>
<accession>A0A497XJI1</accession>
<dbReference type="PANTHER" id="PTHR24567:SF74">
    <property type="entry name" value="HTH-TYPE TRANSCRIPTIONAL REGULATOR ARCR"/>
    <property type="match status" value="1"/>
</dbReference>
<dbReference type="InterPro" id="IPR000595">
    <property type="entry name" value="cNMP-bd_dom"/>
</dbReference>
<dbReference type="PROSITE" id="PS00042">
    <property type="entry name" value="HTH_CRP_1"/>
    <property type="match status" value="1"/>
</dbReference>
<dbReference type="SUPFAM" id="SSF51206">
    <property type="entry name" value="cAMP-binding domain-like"/>
    <property type="match status" value="1"/>
</dbReference>
<dbReference type="SMART" id="SM00419">
    <property type="entry name" value="HTH_CRP"/>
    <property type="match status" value="1"/>
</dbReference>
<evidence type="ECO:0000259" key="4">
    <source>
        <dbReference type="PROSITE" id="PS50042"/>
    </source>
</evidence>
<dbReference type="GO" id="GO:0003700">
    <property type="term" value="F:DNA-binding transcription factor activity"/>
    <property type="evidence" value="ECO:0007669"/>
    <property type="project" value="InterPro"/>
</dbReference>
<comment type="caution">
    <text evidence="6">The sequence shown here is derived from an EMBL/GenBank/DDBJ whole genome shotgun (WGS) entry which is preliminary data.</text>
</comment>
<dbReference type="PROSITE" id="PS50042">
    <property type="entry name" value="CNMP_BINDING_3"/>
    <property type="match status" value="1"/>
</dbReference>
<organism evidence="6 7">
    <name type="scientific">Sulfurisoma sediminicola</name>
    <dbReference type="NCBI Taxonomy" id="1381557"/>
    <lineage>
        <taxon>Bacteria</taxon>
        <taxon>Pseudomonadati</taxon>
        <taxon>Pseudomonadota</taxon>
        <taxon>Betaproteobacteria</taxon>
        <taxon>Nitrosomonadales</taxon>
        <taxon>Sterolibacteriaceae</taxon>
        <taxon>Sulfurisoma</taxon>
    </lineage>
</organism>
<dbReference type="Pfam" id="PF00027">
    <property type="entry name" value="cNMP_binding"/>
    <property type="match status" value="1"/>
</dbReference>
<evidence type="ECO:0000259" key="5">
    <source>
        <dbReference type="PROSITE" id="PS51063"/>
    </source>
</evidence>
<keyword evidence="1" id="KW-0805">Transcription regulation</keyword>
<name>A0A497XJI1_9PROT</name>
<dbReference type="Pfam" id="PF13545">
    <property type="entry name" value="HTH_Crp_2"/>
    <property type="match status" value="1"/>
</dbReference>
<dbReference type="CDD" id="cd00038">
    <property type="entry name" value="CAP_ED"/>
    <property type="match status" value="1"/>
</dbReference>
<dbReference type="Gene3D" id="2.60.120.10">
    <property type="entry name" value="Jelly Rolls"/>
    <property type="match status" value="1"/>
</dbReference>
<proteinExistence type="predicted"/>
<keyword evidence="2" id="KW-0238">DNA-binding</keyword>
<dbReference type="InterPro" id="IPR014710">
    <property type="entry name" value="RmlC-like_jellyroll"/>
</dbReference>
<dbReference type="InterPro" id="IPR036390">
    <property type="entry name" value="WH_DNA-bd_sf"/>
</dbReference>
<dbReference type="InterPro" id="IPR018335">
    <property type="entry name" value="Tscrpt_reg_HTH_Crp-type_CS"/>
</dbReference>
<dbReference type="Gene3D" id="1.10.10.10">
    <property type="entry name" value="Winged helix-like DNA-binding domain superfamily/Winged helix DNA-binding domain"/>
    <property type="match status" value="1"/>
</dbReference>
<dbReference type="Proteomes" id="UP000268908">
    <property type="component" value="Unassembled WGS sequence"/>
</dbReference>
<evidence type="ECO:0000313" key="6">
    <source>
        <dbReference type="EMBL" id="RLJ67537.1"/>
    </source>
</evidence>
<evidence type="ECO:0000256" key="2">
    <source>
        <dbReference type="ARBA" id="ARBA00023125"/>
    </source>
</evidence>
<reference evidence="6 7" key="1">
    <citation type="submission" date="2018-10" db="EMBL/GenBank/DDBJ databases">
        <title>Genomic Encyclopedia of Type Strains, Phase IV (KMG-IV): sequencing the most valuable type-strain genomes for metagenomic binning, comparative biology and taxonomic classification.</title>
        <authorList>
            <person name="Goeker M."/>
        </authorList>
    </citation>
    <scope>NUCLEOTIDE SEQUENCE [LARGE SCALE GENOMIC DNA]</scope>
    <source>
        <strain evidence="6 7">DSM 26916</strain>
    </source>
</reference>
<dbReference type="SMART" id="SM00100">
    <property type="entry name" value="cNMP"/>
    <property type="match status" value="1"/>
</dbReference>
<dbReference type="InterPro" id="IPR050397">
    <property type="entry name" value="Env_Response_Regulators"/>
</dbReference>
<dbReference type="PROSITE" id="PS51063">
    <property type="entry name" value="HTH_CRP_2"/>
    <property type="match status" value="1"/>
</dbReference>
<dbReference type="PANTHER" id="PTHR24567">
    <property type="entry name" value="CRP FAMILY TRANSCRIPTIONAL REGULATORY PROTEIN"/>
    <property type="match status" value="1"/>
</dbReference>
<evidence type="ECO:0000313" key="7">
    <source>
        <dbReference type="Proteomes" id="UP000268908"/>
    </source>
</evidence>
<dbReference type="InterPro" id="IPR012318">
    <property type="entry name" value="HTH_CRP"/>
</dbReference>
<dbReference type="AlphaFoldDB" id="A0A497XJI1"/>